<proteinExistence type="inferred from homology"/>
<dbReference type="AlphaFoldDB" id="A0A9Q8UT06"/>
<evidence type="ECO:0000256" key="1">
    <source>
        <dbReference type="ARBA" id="ARBA00010139"/>
    </source>
</evidence>
<name>A0A9Q8UT06_PASFU</name>
<comment type="similarity">
    <text evidence="1">Belongs to the FAD-binding monooxygenase family.</text>
</comment>
<protein>
    <submittedName>
        <fullName evidence="2">Sterigmatocystin biosynthesis monooxygenase stcW</fullName>
    </submittedName>
</protein>
<dbReference type="SUPFAM" id="SSF51905">
    <property type="entry name" value="FAD/NAD(P)-binding domain"/>
    <property type="match status" value="1"/>
</dbReference>
<dbReference type="RefSeq" id="XP_047765780.1">
    <property type="nucleotide sequence ID" value="XM_047908830.1"/>
</dbReference>
<dbReference type="PANTHER" id="PTHR42877:SF12">
    <property type="entry name" value="MONOOXYGENASE"/>
    <property type="match status" value="1"/>
</dbReference>
<accession>A0A9Q8UT06</accession>
<dbReference type="InterPro" id="IPR051209">
    <property type="entry name" value="FAD-bind_Monooxygenase_sf"/>
</dbReference>
<dbReference type="Proteomes" id="UP000756132">
    <property type="component" value="Chromosome 9"/>
</dbReference>
<evidence type="ECO:0000313" key="2">
    <source>
        <dbReference type="EMBL" id="UJO21414.1"/>
    </source>
</evidence>
<evidence type="ECO:0000313" key="3">
    <source>
        <dbReference type="Proteomes" id="UP000756132"/>
    </source>
</evidence>
<dbReference type="GO" id="GO:0004497">
    <property type="term" value="F:monooxygenase activity"/>
    <property type="evidence" value="ECO:0007669"/>
    <property type="project" value="UniProtKB-KW"/>
</dbReference>
<keyword evidence="3" id="KW-1185">Reference proteome</keyword>
<dbReference type="PANTHER" id="PTHR42877">
    <property type="entry name" value="L-ORNITHINE N(5)-MONOOXYGENASE-RELATED"/>
    <property type="match status" value="1"/>
</dbReference>
<dbReference type="KEGG" id="ffu:CLAFUR5_09682"/>
<reference evidence="2" key="1">
    <citation type="submission" date="2021-12" db="EMBL/GenBank/DDBJ databases">
        <authorList>
            <person name="Zaccaron A."/>
            <person name="Stergiopoulos I."/>
        </authorList>
    </citation>
    <scope>NUCLEOTIDE SEQUENCE</scope>
    <source>
        <strain evidence="2">Race5_Kim</strain>
    </source>
</reference>
<gene>
    <name evidence="2" type="ORF">CLAFUR5_09682</name>
</gene>
<keyword evidence="2" id="KW-0503">Monooxygenase</keyword>
<organism evidence="2 3">
    <name type="scientific">Passalora fulva</name>
    <name type="common">Tomato leaf mold</name>
    <name type="synonym">Cladosporium fulvum</name>
    <dbReference type="NCBI Taxonomy" id="5499"/>
    <lineage>
        <taxon>Eukaryota</taxon>
        <taxon>Fungi</taxon>
        <taxon>Dikarya</taxon>
        <taxon>Ascomycota</taxon>
        <taxon>Pezizomycotina</taxon>
        <taxon>Dothideomycetes</taxon>
        <taxon>Dothideomycetidae</taxon>
        <taxon>Mycosphaerellales</taxon>
        <taxon>Mycosphaerellaceae</taxon>
        <taxon>Fulvia</taxon>
    </lineage>
</organism>
<dbReference type="InterPro" id="IPR036188">
    <property type="entry name" value="FAD/NAD-bd_sf"/>
</dbReference>
<keyword evidence="2" id="KW-0560">Oxidoreductase</keyword>
<dbReference type="GeneID" id="71989560"/>
<dbReference type="Gene3D" id="3.50.50.60">
    <property type="entry name" value="FAD/NAD(P)-binding domain"/>
    <property type="match status" value="1"/>
</dbReference>
<dbReference type="EMBL" id="CP090171">
    <property type="protein sequence ID" value="UJO21414.1"/>
    <property type="molecule type" value="Genomic_DNA"/>
</dbReference>
<reference evidence="2" key="2">
    <citation type="journal article" date="2022" name="Microb. Genom.">
        <title>A chromosome-scale genome assembly of the tomato pathogen Cladosporium fulvum reveals a compartmentalized genome architecture and the presence of a dispensable chromosome.</title>
        <authorList>
            <person name="Zaccaron A.Z."/>
            <person name="Chen L.H."/>
            <person name="Samaras A."/>
            <person name="Stergiopoulos I."/>
        </authorList>
    </citation>
    <scope>NUCLEOTIDE SEQUENCE</scope>
    <source>
        <strain evidence="2">Race5_Kim</strain>
    </source>
</reference>
<sequence>MNRPLLTNLPTVFLGPNAPVGHGSVLPIIEHSTKYIISMMKKIQAQDIKAVAPKEEAVKDFSEHIHELMKRTAWATPCRSWFKRGTIDGPIVALHPGSRIHWFHMLQNVRFEDWEYRYFTKNRFQYLGNGFSTKEGPGKDTTWYFDNSEEGYTDY</sequence>
<dbReference type="OrthoDB" id="74360at2759"/>